<name>A0A9D4LWF5_DREPO</name>
<dbReference type="EMBL" id="JAIWYP010000002">
    <property type="protein sequence ID" value="KAH3866362.1"/>
    <property type="molecule type" value="Genomic_DNA"/>
</dbReference>
<protein>
    <submittedName>
        <fullName evidence="1">Uncharacterized protein</fullName>
    </submittedName>
</protein>
<sequence length="230" mass="26966">MTSLASFLASAYLERKAEGHEYDLDYFNTVREMYEQTLEFDAIGNCMRYASFLFCNGEYYEACTYFDLIEKQIEKDKQYNLIYQFLVSPSEELALEIAKQSCDQSSKQRRSVFLKFKQAEAMCVPELMGCKMYRGLFGNYSSSDVMLACTCNDDCICVHIEPYIYHLQYLTYRLLNLEPKRSQSLMKLVLFTNIVIPERFISPVDEIFCISHFDTSLNMLEHCLELEQKL</sequence>
<gene>
    <name evidence="1" type="ORF">DPMN_029424</name>
</gene>
<reference evidence="1" key="1">
    <citation type="journal article" date="2019" name="bioRxiv">
        <title>The Genome of the Zebra Mussel, Dreissena polymorpha: A Resource for Invasive Species Research.</title>
        <authorList>
            <person name="McCartney M.A."/>
            <person name="Auch B."/>
            <person name="Kono T."/>
            <person name="Mallez S."/>
            <person name="Zhang Y."/>
            <person name="Obille A."/>
            <person name="Becker A."/>
            <person name="Abrahante J.E."/>
            <person name="Garbe J."/>
            <person name="Badalamenti J.P."/>
            <person name="Herman A."/>
            <person name="Mangelson H."/>
            <person name="Liachko I."/>
            <person name="Sullivan S."/>
            <person name="Sone E.D."/>
            <person name="Koren S."/>
            <person name="Silverstein K.A.T."/>
            <person name="Beckman K.B."/>
            <person name="Gohl D.M."/>
        </authorList>
    </citation>
    <scope>NUCLEOTIDE SEQUENCE</scope>
    <source>
        <strain evidence="1">Duluth1</strain>
        <tissue evidence="1">Whole animal</tissue>
    </source>
</reference>
<evidence type="ECO:0000313" key="2">
    <source>
        <dbReference type="Proteomes" id="UP000828390"/>
    </source>
</evidence>
<organism evidence="1 2">
    <name type="scientific">Dreissena polymorpha</name>
    <name type="common">Zebra mussel</name>
    <name type="synonym">Mytilus polymorpha</name>
    <dbReference type="NCBI Taxonomy" id="45954"/>
    <lineage>
        <taxon>Eukaryota</taxon>
        <taxon>Metazoa</taxon>
        <taxon>Spiralia</taxon>
        <taxon>Lophotrochozoa</taxon>
        <taxon>Mollusca</taxon>
        <taxon>Bivalvia</taxon>
        <taxon>Autobranchia</taxon>
        <taxon>Heteroconchia</taxon>
        <taxon>Euheterodonta</taxon>
        <taxon>Imparidentia</taxon>
        <taxon>Neoheterodontei</taxon>
        <taxon>Myida</taxon>
        <taxon>Dreissenoidea</taxon>
        <taxon>Dreissenidae</taxon>
        <taxon>Dreissena</taxon>
    </lineage>
</organism>
<keyword evidence="2" id="KW-1185">Reference proteome</keyword>
<dbReference type="Proteomes" id="UP000828390">
    <property type="component" value="Unassembled WGS sequence"/>
</dbReference>
<proteinExistence type="predicted"/>
<accession>A0A9D4LWF5</accession>
<dbReference type="AlphaFoldDB" id="A0A9D4LWF5"/>
<reference evidence="1" key="2">
    <citation type="submission" date="2020-11" db="EMBL/GenBank/DDBJ databases">
        <authorList>
            <person name="McCartney M.A."/>
            <person name="Auch B."/>
            <person name="Kono T."/>
            <person name="Mallez S."/>
            <person name="Becker A."/>
            <person name="Gohl D.M."/>
            <person name="Silverstein K.A.T."/>
            <person name="Koren S."/>
            <person name="Bechman K.B."/>
            <person name="Herman A."/>
            <person name="Abrahante J.E."/>
            <person name="Garbe J."/>
        </authorList>
    </citation>
    <scope>NUCLEOTIDE SEQUENCE</scope>
    <source>
        <strain evidence="1">Duluth1</strain>
        <tissue evidence="1">Whole animal</tissue>
    </source>
</reference>
<comment type="caution">
    <text evidence="1">The sequence shown here is derived from an EMBL/GenBank/DDBJ whole genome shotgun (WGS) entry which is preliminary data.</text>
</comment>
<evidence type="ECO:0000313" key="1">
    <source>
        <dbReference type="EMBL" id="KAH3866362.1"/>
    </source>
</evidence>